<protein>
    <submittedName>
        <fullName evidence="1">Uncharacterized protein</fullName>
    </submittedName>
</protein>
<dbReference type="Pfam" id="PF14113">
    <property type="entry name" value="Tae4"/>
    <property type="match status" value="1"/>
</dbReference>
<sequence>MKPSYVVLKNNHYTSDKFRSDYVSGEALYSEIGLDQAALIKQNSGYVNTCATRMSLALIKSGVPIHGRLKVKNGKYKGRTVEPGAKLLADQLASPHALGKPQIFKATDAPAKLTGKKGVVFFWKIDGYGGGHIDVIETTNSTQVCNSACYFSAKEVWFWPLD</sequence>
<keyword evidence="2" id="KW-1185">Reference proteome</keyword>
<dbReference type="AlphaFoldDB" id="A0A323UZJ7"/>
<proteinExistence type="predicted"/>
<dbReference type="Gene3D" id="4.10.280.80">
    <property type="match status" value="1"/>
</dbReference>
<name>A0A323UZJ7_9RHOO</name>
<dbReference type="InterPro" id="IPR025562">
    <property type="entry name" value="Tae4"/>
</dbReference>
<dbReference type="RefSeq" id="WP_110523785.1">
    <property type="nucleotide sequence ID" value="NZ_QKOE01000004.1"/>
</dbReference>
<dbReference type="EMBL" id="QKOE01000004">
    <property type="protein sequence ID" value="PZA17140.1"/>
    <property type="molecule type" value="Genomic_DNA"/>
</dbReference>
<dbReference type="Proteomes" id="UP000248259">
    <property type="component" value="Unassembled WGS sequence"/>
</dbReference>
<dbReference type="Gene3D" id="3.90.1720.80">
    <property type="match status" value="1"/>
</dbReference>
<evidence type="ECO:0000313" key="2">
    <source>
        <dbReference type="Proteomes" id="UP000248259"/>
    </source>
</evidence>
<organism evidence="1 2">
    <name type="scientific">Parazoarcus communis SWub3 = DSM 12120</name>
    <dbReference type="NCBI Taxonomy" id="1121029"/>
    <lineage>
        <taxon>Bacteria</taxon>
        <taxon>Pseudomonadati</taxon>
        <taxon>Pseudomonadota</taxon>
        <taxon>Betaproteobacteria</taxon>
        <taxon>Rhodocyclales</taxon>
        <taxon>Zoogloeaceae</taxon>
        <taxon>Parazoarcus</taxon>
    </lineage>
</organism>
<comment type="caution">
    <text evidence="1">The sequence shown here is derived from an EMBL/GenBank/DDBJ whole genome shotgun (WGS) entry which is preliminary data.</text>
</comment>
<evidence type="ECO:0000313" key="1">
    <source>
        <dbReference type="EMBL" id="PZA17140.1"/>
    </source>
</evidence>
<gene>
    <name evidence="1" type="ORF">DNK49_07860</name>
</gene>
<dbReference type="OrthoDB" id="1262040at2"/>
<accession>A0A323UZJ7</accession>
<reference evidence="1 2" key="1">
    <citation type="submission" date="2018-06" db="EMBL/GenBank/DDBJ databases">
        <title>Azoarcus communis strain SWub3 genome.</title>
        <authorList>
            <person name="Zorraquino Salvo V."/>
            <person name="Toubiana D."/>
            <person name="Blumwald E."/>
        </authorList>
    </citation>
    <scope>NUCLEOTIDE SEQUENCE [LARGE SCALE GENOMIC DNA]</scope>
    <source>
        <strain evidence="1 2">SWub3</strain>
    </source>
</reference>